<sequence length="63" mass="6976">MEKELVCSDAGTELDLGAIGAMYVRIAGCDIMSRGQRREDMSYARDNVRRGDCWDEEEGIAGC</sequence>
<gene>
    <name evidence="1" type="ORF">BOTCAL_0061g00400</name>
</gene>
<evidence type="ECO:0000313" key="2">
    <source>
        <dbReference type="Proteomes" id="UP000297299"/>
    </source>
</evidence>
<accession>A0A4Y8DAC8</accession>
<reference evidence="1 2" key="1">
    <citation type="submission" date="2017-11" db="EMBL/GenBank/DDBJ databases">
        <title>Comparative genomics of Botrytis spp.</title>
        <authorList>
            <person name="Valero-Jimenez C.A."/>
            <person name="Tapia P."/>
            <person name="Veloso J."/>
            <person name="Silva-Moreno E."/>
            <person name="Staats M."/>
            <person name="Valdes J.H."/>
            <person name="Van Kan J.A.L."/>
        </authorList>
    </citation>
    <scope>NUCLEOTIDE SEQUENCE [LARGE SCALE GENOMIC DNA]</scope>
    <source>
        <strain evidence="1 2">MUCL2830</strain>
    </source>
</reference>
<organism evidence="1 2">
    <name type="scientific">Botryotinia calthae</name>
    <dbReference type="NCBI Taxonomy" id="38488"/>
    <lineage>
        <taxon>Eukaryota</taxon>
        <taxon>Fungi</taxon>
        <taxon>Dikarya</taxon>
        <taxon>Ascomycota</taxon>
        <taxon>Pezizomycotina</taxon>
        <taxon>Leotiomycetes</taxon>
        <taxon>Helotiales</taxon>
        <taxon>Sclerotiniaceae</taxon>
        <taxon>Botryotinia</taxon>
    </lineage>
</organism>
<name>A0A4Y8DAC8_9HELO</name>
<dbReference type="EMBL" id="PHWZ01000061">
    <property type="protein sequence ID" value="TEY76080.1"/>
    <property type="molecule type" value="Genomic_DNA"/>
</dbReference>
<comment type="caution">
    <text evidence="1">The sequence shown here is derived from an EMBL/GenBank/DDBJ whole genome shotgun (WGS) entry which is preliminary data.</text>
</comment>
<evidence type="ECO:0000313" key="1">
    <source>
        <dbReference type="EMBL" id="TEY76080.1"/>
    </source>
</evidence>
<keyword evidence="2" id="KW-1185">Reference proteome</keyword>
<protein>
    <submittedName>
        <fullName evidence="1">Uncharacterized protein</fullName>
    </submittedName>
</protein>
<dbReference type="AlphaFoldDB" id="A0A4Y8DAC8"/>
<proteinExistence type="predicted"/>
<dbReference type="Proteomes" id="UP000297299">
    <property type="component" value="Unassembled WGS sequence"/>
</dbReference>